<evidence type="ECO:0000259" key="8">
    <source>
        <dbReference type="Pfam" id="PF02706"/>
    </source>
</evidence>
<reference evidence="9" key="2">
    <citation type="submission" date="2023-03" db="EMBL/GenBank/DDBJ databases">
        <authorList>
            <person name="Zhang Z."/>
        </authorList>
    </citation>
    <scope>NUCLEOTIDE SEQUENCE</scope>
    <source>
        <strain evidence="9">DSA</strain>
    </source>
</reference>
<evidence type="ECO:0000256" key="4">
    <source>
        <dbReference type="ARBA" id="ARBA00022692"/>
    </source>
</evidence>
<evidence type="ECO:0000256" key="3">
    <source>
        <dbReference type="ARBA" id="ARBA00022475"/>
    </source>
</evidence>
<keyword evidence="6 7" id="KW-0472">Membrane</keyword>
<dbReference type="Pfam" id="PF02706">
    <property type="entry name" value="Wzz"/>
    <property type="match status" value="1"/>
</dbReference>
<name>A0AAW7ZF62_9FIRM</name>
<evidence type="ECO:0000256" key="1">
    <source>
        <dbReference type="ARBA" id="ARBA00004651"/>
    </source>
</evidence>
<dbReference type="Proteomes" id="UP001172911">
    <property type="component" value="Unassembled WGS sequence"/>
</dbReference>
<reference evidence="9" key="1">
    <citation type="journal article" date="2023" name="J. Hazard. Mater.">
        <title>Anaerobic biodegradation of pyrene and benzo[a]pyrene by a new sulfate-reducing Desulforamulus aquiferis strain DSA.</title>
        <authorList>
            <person name="Zhang Z."/>
            <person name="Sun J."/>
            <person name="Gong X."/>
            <person name="Wang C."/>
            <person name="Wang H."/>
        </authorList>
    </citation>
    <scope>NUCLEOTIDE SEQUENCE</scope>
    <source>
        <strain evidence="9">DSA</strain>
    </source>
</reference>
<dbReference type="PANTHER" id="PTHR32309">
    <property type="entry name" value="TYROSINE-PROTEIN KINASE"/>
    <property type="match status" value="1"/>
</dbReference>
<gene>
    <name evidence="9" type="ORF">P6N53_14495</name>
</gene>
<dbReference type="RefSeq" id="WP_304544370.1">
    <property type="nucleotide sequence ID" value="NZ_JARPTC010000021.1"/>
</dbReference>
<dbReference type="InterPro" id="IPR050445">
    <property type="entry name" value="Bact_polysacc_biosynth/exp"/>
</dbReference>
<evidence type="ECO:0000256" key="7">
    <source>
        <dbReference type="SAM" id="Phobius"/>
    </source>
</evidence>
<keyword evidence="4 7" id="KW-0812">Transmembrane</keyword>
<keyword evidence="5 7" id="KW-1133">Transmembrane helix</keyword>
<comment type="subcellular location">
    <subcellularLocation>
        <location evidence="1">Cell membrane</location>
        <topology evidence="1">Multi-pass membrane protein</topology>
    </subcellularLocation>
</comment>
<dbReference type="EMBL" id="JARPTC010000021">
    <property type="protein sequence ID" value="MDO7788434.1"/>
    <property type="molecule type" value="Genomic_DNA"/>
</dbReference>
<dbReference type="InterPro" id="IPR003856">
    <property type="entry name" value="LPS_length_determ_N"/>
</dbReference>
<protein>
    <submittedName>
        <fullName evidence="9">Wzz/FepE/Etk N-terminal domain-containing protein</fullName>
    </submittedName>
</protein>
<feature type="transmembrane region" description="Helical" evidence="7">
    <location>
        <begin position="18"/>
        <end position="40"/>
    </location>
</feature>
<proteinExistence type="inferred from homology"/>
<evidence type="ECO:0000313" key="9">
    <source>
        <dbReference type="EMBL" id="MDO7788434.1"/>
    </source>
</evidence>
<evidence type="ECO:0000256" key="6">
    <source>
        <dbReference type="ARBA" id="ARBA00023136"/>
    </source>
</evidence>
<evidence type="ECO:0000256" key="2">
    <source>
        <dbReference type="ARBA" id="ARBA00006683"/>
    </source>
</evidence>
<feature type="transmembrane region" description="Helical" evidence="7">
    <location>
        <begin position="243"/>
        <end position="264"/>
    </location>
</feature>
<dbReference type="GO" id="GO:0005886">
    <property type="term" value="C:plasma membrane"/>
    <property type="evidence" value="ECO:0007669"/>
    <property type="project" value="UniProtKB-SubCell"/>
</dbReference>
<organism evidence="9 10">
    <name type="scientific">Desulforamulus aquiferis</name>
    <dbReference type="NCBI Taxonomy" id="1397668"/>
    <lineage>
        <taxon>Bacteria</taxon>
        <taxon>Bacillati</taxon>
        <taxon>Bacillota</taxon>
        <taxon>Clostridia</taxon>
        <taxon>Eubacteriales</taxon>
        <taxon>Peptococcaceae</taxon>
        <taxon>Desulforamulus</taxon>
    </lineage>
</organism>
<dbReference type="AlphaFoldDB" id="A0AAW7ZF62"/>
<comment type="similarity">
    <text evidence="2">Belongs to the CpsC/CapA family.</text>
</comment>
<evidence type="ECO:0000256" key="5">
    <source>
        <dbReference type="ARBA" id="ARBA00022989"/>
    </source>
</evidence>
<keyword evidence="3" id="KW-1003">Cell membrane</keyword>
<dbReference type="PANTHER" id="PTHR32309:SF13">
    <property type="entry name" value="FERRIC ENTEROBACTIN TRANSPORT PROTEIN FEPE"/>
    <property type="match status" value="1"/>
</dbReference>
<comment type="caution">
    <text evidence="9">The sequence shown here is derived from an EMBL/GenBank/DDBJ whole genome shotgun (WGS) entry which is preliminary data.</text>
</comment>
<dbReference type="GO" id="GO:0004713">
    <property type="term" value="F:protein tyrosine kinase activity"/>
    <property type="evidence" value="ECO:0007669"/>
    <property type="project" value="TreeGrafter"/>
</dbReference>
<accession>A0AAW7ZF62</accession>
<feature type="domain" description="Polysaccharide chain length determinant N-terminal" evidence="8">
    <location>
        <begin position="4"/>
        <end position="102"/>
    </location>
</feature>
<evidence type="ECO:0000313" key="10">
    <source>
        <dbReference type="Proteomes" id="UP001172911"/>
    </source>
</evidence>
<keyword evidence="10" id="KW-1185">Reference proteome</keyword>
<sequence>MEKDIDVYIIINVLKRRFLLIIAVVTSFVVITGLYSSYILSPVYETKSVILVTSFTQNLESNNQKADFNFILQAVPQFPVLTMNSYILQAKSEVLMERTIKKLKLEEKGYTSQIIRSQIRVTNPKESNLLEITVRNNSPALAADIANAFCQEFMILMGEKRLQFVNSAILSMVGEVDRLNEQLLLATTDYDKNLLMQMVSSLENKIIQTKIARSINIGHTQFLVFSEATSPERPVGPNLFKNMLIAFALGLMLSLLLVSILEVLNLSKSAKESDSNQAMISKSM</sequence>